<protein>
    <submittedName>
        <fullName evidence="1">Uncharacterized protein</fullName>
    </submittedName>
</protein>
<proteinExistence type="predicted"/>
<accession>A0ABZ2CC79</accession>
<gene>
    <name evidence="1" type="ORF">R4Z09_30115</name>
</gene>
<sequence length="43" mass="4784">MKKWALSAIVYLLVVVGVYYAYTGLAESPADGMEHKNTEQHAE</sequence>
<keyword evidence="2" id="KW-1185">Reference proteome</keyword>
<name>A0ABZ2CC79_9BACI</name>
<evidence type="ECO:0000313" key="2">
    <source>
        <dbReference type="Proteomes" id="UP001357223"/>
    </source>
</evidence>
<organism evidence="1 2">
    <name type="scientific">Niallia oryzisoli</name>
    <dbReference type="NCBI Taxonomy" id="1737571"/>
    <lineage>
        <taxon>Bacteria</taxon>
        <taxon>Bacillati</taxon>
        <taxon>Bacillota</taxon>
        <taxon>Bacilli</taxon>
        <taxon>Bacillales</taxon>
        <taxon>Bacillaceae</taxon>
        <taxon>Niallia</taxon>
    </lineage>
</organism>
<evidence type="ECO:0000313" key="1">
    <source>
        <dbReference type="EMBL" id="WVX81356.1"/>
    </source>
</evidence>
<reference evidence="1 2" key="1">
    <citation type="submission" date="2023-10" db="EMBL/GenBank/DDBJ databases">
        <title>Niallia locisalis sp.nov. isolated from a salt pond sample.</title>
        <authorList>
            <person name="Li X.-J."/>
            <person name="Dong L."/>
        </authorList>
    </citation>
    <scope>NUCLEOTIDE SEQUENCE [LARGE SCALE GENOMIC DNA]</scope>
    <source>
        <strain evidence="1 2">DSM 29761</strain>
    </source>
</reference>
<dbReference type="RefSeq" id="WP_338450284.1">
    <property type="nucleotide sequence ID" value="NZ_CP137640.1"/>
</dbReference>
<dbReference type="EMBL" id="CP137640">
    <property type="protein sequence ID" value="WVX81356.1"/>
    <property type="molecule type" value="Genomic_DNA"/>
</dbReference>
<dbReference type="Proteomes" id="UP001357223">
    <property type="component" value="Chromosome"/>
</dbReference>